<dbReference type="OrthoDB" id="10261951at2759"/>
<dbReference type="Pfam" id="PF01212">
    <property type="entry name" value="Beta_elim_lyase"/>
    <property type="match status" value="1"/>
</dbReference>
<reference evidence="7" key="1">
    <citation type="submission" date="2020-11" db="EMBL/GenBank/DDBJ databases">
        <authorList>
            <person name="Tran Van P."/>
        </authorList>
    </citation>
    <scope>NUCLEOTIDE SEQUENCE</scope>
</reference>
<evidence type="ECO:0000256" key="5">
    <source>
        <dbReference type="SAM" id="MobiDB-lite"/>
    </source>
</evidence>
<dbReference type="GO" id="GO:0006545">
    <property type="term" value="P:glycine biosynthetic process"/>
    <property type="evidence" value="ECO:0007669"/>
    <property type="project" value="TreeGrafter"/>
</dbReference>
<gene>
    <name evidence="7" type="ORF">CTOB1V02_LOCUS8538</name>
</gene>
<dbReference type="FunFam" id="3.40.640.10:FF:000030">
    <property type="entry name" value="Low-specificity L-threonine aldolase"/>
    <property type="match status" value="1"/>
</dbReference>
<dbReference type="InterPro" id="IPR015421">
    <property type="entry name" value="PyrdxlP-dep_Trfase_major"/>
</dbReference>
<evidence type="ECO:0000256" key="2">
    <source>
        <dbReference type="ARBA" id="ARBA00006966"/>
    </source>
</evidence>
<dbReference type="InterPro" id="IPR023603">
    <property type="entry name" value="Low_specificity_L-TA-like"/>
</dbReference>
<dbReference type="SUPFAM" id="SSF53383">
    <property type="entry name" value="PLP-dependent transferases"/>
    <property type="match status" value="1"/>
</dbReference>
<dbReference type="InterPro" id="IPR015424">
    <property type="entry name" value="PyrdxlP-dep_Trfase"/>
</dbReference>
<dbReference type="AlphaFoldDB" id="A0A7R8WGQ9"/>
<evidence type="ECO:0000313" key="7">
    <source>
        <dbReference type="EMBL" id="CAD7230680.1"/>
    </source>
</evidence>
<name>A0A7R8WGQ9_9CRUS</name>
<evidence type="ECO:0000256" key="3">
    <source>
        <dbReference type="ARBA" id="ARBA00022898"/>
    </source>
</evidence>
<evidence type="ECO:0000259" key="6">
    <source>
        <dbReference type="Pfam" id="PF01212"/>
    </source>
</evidence>
<comment type="similarity">
    <text evidence="2">Belongs to the threonine aldolase family.</text>
</comment>
<dbReference type="PANTHER" id="PTHR48097:SF9">
    <property type="entry name" value="L-THREONINE ALDOLASE"/>
    <property type="match status" value="1"/>
</dbReference>
<organism evidence="7">
    <name type="scientific">Cyprideis torosa</name>
    <dbReference type="NCBI Taxonomy" id="163714"/>
    <lineage>
        <taxon>Eukaryota</taxon>
        <taxon>Metazoa</taxon>
        <taxon>Ecdysozoa</taxon>
        <taxon>Arthropoda</taxon>
        <taxon>Crustacea</taxon>
        <taxon>Oligostraca</taxon>
        <taxon>Ostracoda</taxon>
        <taxon>Podocopa</taxon>
        <taxon>Podocopida</taxon>
        <taxon>Cytherocopina</taxon>
        <taxon>Cytheroidea</taxon>
        <taxon>Cytherideidae</taxon>
        <taxon>Cyprideis</taxon>
    </lineage>
</organism>
<dbReference type="InterPro" id="IPR015422">
    <property type="entry name" value="PyrdxlP-dep_Trfase_small"/>
</dbReference>
<dbReference type="GO" id="GO:0005829">
    <property type="term" value="C:cytosol"/>
    <property type="evidence" value="ECO:0007669"/>
    <property type="project" value="TreeGrafter"/>
</dbReference>
<dbReference type="EMBL" id="OB662876">
    <property type="protein sequence ID" value="CAD7230680.1"/>
    <property type="molecule type" value="Genomic_DNA"/>
</dbReference>
<protein>
    <recommendedName>
        <fullName evidence="6">Aromatic amino acid beta-eliminating lyase/threonine aldolase domain-containing protein</fullName>
    </recommendedName>
</protein>
<proteinExistence type="inferred from homology"/>
<dbReference type="PANTHER" id="PTHR48097">
    <property type="entry name" value="L-THREONINE ALDOLASE-RELATED"/>
    <property type="match status" value="1"/>
</dbReference>
<dbReference type="Gene3D" id="3.40.640.10">
    <property type="entry name" value="Type I PLP-dependent aspartate aminotransferase-like (Major domain)"/>
    <property type="match status" value="1"/>
</dbReference>
<keyword evidence="3" id="KW-0663">Pyridoxal phosphate</keyword>
<dbReference type="GO" id="GO:0006567">
    <property type="term" value="P:L-threonine catabolic process"/>
    <property type="evidence" value="ECO:0007669"/>
    <property type="project" value="TreeGrafter"/>
</dbReference>
<keyword evidence="4" id="KW-0456">Lyase</keyword>
<feature type="region of interest" description="Disordered" evidence="5">
    <location>
        <begin position="417"/>
        <end position="437"/>
    </location>
</feature>
<accession>A0A7R8WGQ9</accession>
<sequence>MWRRLCCGRSFISGQRILFTRSGNAEVPTERRCLLYVRSFCRKSSDVKMASYEIDVRSDTVCHPTKEMRDAMYFAPLGDAVFEDDPTVHELERKMAKLLGKEAGLFVPSGTMGNLICMLYHGSFRGAEVILGDKSHIFVYEQGGLSQLGGILAHPVRTRGDGTFDLEEVKAAFHPDGEDPCGHFTTTAAVAIENTHNKKGGLALPLKWIDELGELCASLGVPIHCDGARILNAALTHKEEPARLVKHCATVSVCLSKGVGAPVGSVIVGSKEFRAKAILLRKVLGGGMRQAGVLAAAGIVGLNTYPRMKRDHDNAKRVAEALSKVGCSKVKILTSQLMTNLLMIETLDELTSDYLVDRLAQVNPSEVQALGGDTIKIRAGTMSPKHLRLAFHVDIDDHRIVDRIIKKISYVLREVQNRKDPKEDEEPCEQHAPVILD</sequence>
<dbReference type="Gene3D" id="3.90.1150.10">
    <property type="entry name" value="Aspartate Aminotransferase, domain 1"/>
    <property type="match status" value="1"/>
</dbReference>
<evidence type="ECO:0000256" key="4">
    <source>
        <dbReference type="ARBA" id="ARBA00023239"/>
    </source>
</evidence>
<dbReference type="InterPro" id="IPR001597">
    <property type="entry name" value="ArAA_b-elim_lyase/Thr_aldolase"/>
</dbReference>
<dbReference type="NCBIfam" id="NF041359">
    <property type="entry name" value="GntG_guanitoxin"/>
    <property type="match status" value="1"/>
</dbReference>
<dbReference type="GO" id="GO:0008732">
    <property type="term" value="F:L-allo-threonine aldolase activity"/>
    <property type="evidence" value="ECO:0007669"/>
    <property type="project" value="TreeGrafter"/>
</dbReference>
<feature type="domain" description="Aromatic amino acid beta-eliminating lyase/threonine aldolase" evidence="6">
    <location>
        <begin position="55"/>
        <end position="332"/>
    </location>
</feature>
<evidence type="ECO:0000256" key="1">
    <source>
        <dbReference type="ARBA" id="ARBA00001933"/>
    </source>
</evidence>
<comment type="cofactor">
    <cofactor evidence="1">
        <name>pyridoxal 5'-phosphate</name>
        <dbReference type="ChEBI" id="CHEBI:597326"/>
    </cofactor>
</comment>